<feature type="domain" description="PAS" evidence="2">
    <location>
        <begin position="26"/>
        <end position="79"/>
    </location>
</feature>
<feature type="domain" description="PAC" evidence="3">
    <location>
        <begin position="98"/>
        <end position="148"/>
    </location>
</feature>
<reference evidence="6 7" key="1">
    <citation type="submission" date="2013-09" db="EMBL/GenBank/DDBJ databases">
        <title>Genome sequencing of Arenimonas composti.</title>
        <authorList>
            <person name="Chen F."/>
            <person name="Wang G."/>
        </authorList>
    </citation>
    <scope>NUCLEOTIDE SEQUENCE [LARGE SCALE GENOMIC DNA]</scope>
    <source>
        <strain evidence="6 7">TR7-09</strain>
    </source>
</reference>
<dbReference type="NCBIfam" id="TIGR00229">
    <property type="entry name" value="sensory_box"/>
    <property type="match status" value="1"/>
</dbReference>
<dbReference type="InterPro" id="IPR029787">
    <property type="entry name" value="Nucleotide_cyclase"/>
</dbReference>
<dbReference type="Proteomes" id="UP000029391">
    <property type="component" value="Unassembled WGS sequence"/>
</dbReference>
<evidence type="ECO:0008006" key="8">
    <source>
        <dbReference type="Google" id="ProtNLM"/>
    </source>
</evidence>
<dbReference type="Pfam" id="PF08448">
    <property type="entry name" value="PAS_4"/>
    <property type="match status" value="1"/>
</dbReference>
<gene>
    <name evidence="6" type="ORF">P873_01205</name>
</gene>
<dbReference type="InterPro" id="IPR000014">
    <property type="entry name" value="PAS"/>
</dbReference>
<dbReference type="eggNOG" id="COG5001">
    <property type="taxonomic scope" value="Bacteria"/>
</dbReference>
<dbReference type="RefSeq" id="WP_051239378.1">
    <property type="nucleotide sequence ID" value="NZ_AUFF01000001.1"/>
</dbReference>
<dbReference type="CDD" id="cd01949">
    <property type="entry name" value="GGDEF"/>
    <property type="match status" value="1"/>
</dbReference>
<evidence type="ECO:0000259" key="2">
    <source>
        <dbReference type="PROSITE" id="PS50112"/>
    </source>
</evidence>
<evidence type="ECO:0000313" key="7">
    <source>
        <dbReference type="Proteomes" id="UP000029391"/>
    </source>
</evidence>
<dbReference type="OrthoDB" id="197861at2"/>
<dbReference type="InterPro" id="IPR013656">
    <property type="entry name" value="PAS_4"/>
</dbReference>
<comment type="caution">
    <text evidence="6">The sequence shown here is derived from an EMBL/GenBank/DDBJ whole genome shotgun (WGS) entry which is preliminary data.</text>
</comment>
<dbReference type="Pfam" id="PF00563">
    <property type="entry name" value="EAL"/>
    <property type="match status" value="1"/>
</dbReference>
<evidence type="ECO:0000259" key="4">
    <source>
        <dbReference type="PROSITE" id="PS50883"/>
    </source>
</evidence>
<organism evidence="6 7">
    <name type="scientific">Arenimonas composti TR7-09 = DSM 18010</name>
    <dbReference type="NCBI Taxonomy" id="1121013"/>
    <lineage>
        <taxon>Bacteria</taxon>
        <taxon>Pseudomonadati</taxon>
        <taxon>Pseudomonadota</taxon>
        <taxon>Gammaproteobacteria</taxon>
        <taxon>Lysobacterales</taxon>
        <taxon>Lysobacteraceae</taxon>
        <taxon>Arenimonas</taxon>
    </lineage>
</organism>
<feature type="domain" description="GGDEF" evidence="5">
    <location>
        <begin position="424"/>
        <end position="554"/>
    </location>
</feature>
<evidence type="ECO:0000313" key="6">
    <source>
        <dbReference type="EMBL" id="KFN48947.1"/>
    </source>
</evidence>
<dbReference type="AlphaFoldDB" id="A0A091BBU8"/>
<dbReference type="InterPro" id="IPR000700">
    <property type="entry name" value="PAS-assoc_C"/>
</dbReference>
<feature type="region of interest" description="Disordered" evidence="1">
    <location>
        <begin position="1"/>
        <end position="24"/>
    </location>
</feature>
<dbReference type="SUPFAM" id="SSF55073">
    <property type="entry name" value="Nucleotide cyclase"/>
    <property type="match status" value="1"/>
</dbReference>
<evidence type="ECO:0000259" key="3">
    <source>
        <dbReference type="PROSITE" id="PS50113"/>
    </source>
</evidence>
<dbReference type="PROSITE" id="PS50112">
    <property type="entry name" value="PAS"/>
    <property type="match status" value="1"/>
</dbReference>
<sequence length="818" mass="89816">MHPDCPSNDGDAPRATAPPADGTPAAGARLRALLDAVPDPITILDREGRILDLNRAGLRAWGRRREELVGELVHVINPDLPADHMVPAVAALERGETYVIEVENMRADGSRFPVEVHSAALYDGDELRVVAVARDLSHRVEAELNYQALLNAIDKGVIFQGAGGEVLSGNAAALRILGIEAGADLPGALRWQDWLVVDQRGYPIAFRDMPPLRALRTGEIVESTLLGLYHHLRQQLTWISATSVPQIRPGEERPHQVVSLFSDVTELKRDSAMFVRAQTLARIGGWEWDGGRGRLYLTGESLRILGRHEDPPAHLDDVLAHVEAGQRPQVEDAVLTLLRHGGGFDLEVPLRRRDGERRWVRFIGQSEGRAPMSTRITGTLQDITQHRQIEEALRSRARTDPLTGLFNRDGILAELERRLETGGDGPTVLYIDLDRFKLVNDLLGHAAGDHLLVSVAQRLEACVPGGQLARFGGDEFLAVVDVAEGAAEALASRITGAFNAPFRCAGEEFTITTSVGIARHPQDGRSVQQLVNNADAAMYDAKRRGRNTWQRFNPELARRQSDRVQVEGQLRRALDNGEFRLVYQPLVDLVDGRVHRAEALLRWHSPVLGEMSPDAFIGHAETTGDIVRIGAWVVHSACRQLAAWRREGLALPRVAVNVSWRQFLTEDLPQVIAAALAEHDLPGEGLELEFTERVLIEDAPDTHDSFERLRALGVRLTIDDFGEGYSALNYLRRLPIHGLKLAQGFLQGVPEAPSDVAICQAVAGLGHGLGLEVVAEGIETAAQREFLLGIGIRCGQGFLYAPGLEVDDFAAYLRRVGC</sequence>
<keyword evidence="7" id="KW-1185">Reference proteome</keyword>
<dbReference type="PROSITE" id="PS50113">
    <property type="entry name" value="PAC"/>
    <property type="match status" value="2"/>
</dbReference>
<dbReference type="InterPro" id="IPR035919">
    <property type="entry name" value="EAL_sf"/>
</dbReference>
<dbReference type="SUPFAM" id="SSF141868">
    <property type="entry name" value="EAL domain-like"/>
    <property type="match status" value="1"/>
</dbReference>
<dbReference type="Pfam" id="PF00990">
    <property type="entry name" value="GGDEF"/>
    <property type="match status" value="1"/>
</dbReference>
<dbReference type="InterPro" id="IPR001610">
    <property type="entry name" value="PAC"/>
</dbReference>
<dbReference type="PROSITE" id="PS50887">
    <property type="entry name" value="GGDEF"/>
    <property type="match status" value="1"/>
</dbReference>
<dbReference type="Gene3D" id="3.30.450.20">
    <property type="entry name" value="PAS domain"/>
    <property type="match status" value="3"/>
</dbReference>
<dbReference type="Pfam" id="PF13188">
    <property type="entry name" value="PAS_8"/>
    <property type="match status" value="1"/>
</dbReference>
<feature type="compositionally biased region" description="Low complexity" evidence="1">
    <location>
        <begin position="9"/>
        <end position="24"/>
    </location>
</feature>
<dbReference type="PROSITE" id="PS50883">
    <property type="entry name" value="EAL"/>
    <property type="match status" value="1"/>
</dbReference>
<feature type="domain" description="EAL" evidence="4">
    <location>
        <begin position="563"/>
        <end position="817"/>
    </location>
</feature>
<dbReference type="Gene3D" id="3.20.20.450">
    <property type="entry name" value="EAL domain"/>
    <property type="match status" value="1"/>
</dbReference>
<dbReference type="CDD" id="cd00130">
    <property type="entry name" value="PAS"/>
    <property type="match status" value="1"/>
</dbReference>
<dbReference type="EMBL" id="AWXU01000046">
    <property type="protein sequence ID" value="KFN48947.1"/>
    <property type="molecule type" value="Genomic_DNA"/>
</dbReference>
<evidence type="ECO:0000256" key="1">
    <source>
        <dbReference type="SAM" id="MobiDB-lite"/>
    </source>
</evidence>
<evidence type="ECO:0000259" key="5">
    <source>
        <dbReference type="PROSITE" id="PS50887"/>
    </source>
</evidence>
<feature type="domain" description="PAC" evidence="3">
    <location>
        <begin position="344"/>
        <end position="395"/>
    </location>
</feature>
<dbReference type="SMART" id="SM00267">
    <property type="entry name" value="GGDEF"/>
    <property type="match status" value="1"/>
</dbReference>
<dbReference type="SMART" id="SM00052">
    <property type="entry name" value="EAL"/>
    <property type="match status" value="1"/>
</dbReference>
<dbReference type="Gene3D" id="3.30.70.270">
    <property type="match status" value="1"/>
</dbReference>
<dbReference type="InterPro" id="IPR000160">
    <property type="entry name" value="GGDEF_dom"/>
</dbReference>
<protein>
    <recommendedName>
        <fullName evidence="8">Diguanylate cyclase</fullName>
    </recommendedName>
</protein>
<dbReference type="SMART" id="SM00091">
    <property type="entry name" value="PAS"/>
    <property type="match status" value="2"/>
</dbReference>
<dbReference type="InterPro" id="IPR052155">
    <property type="entry name" value="Biofilm_reg_signaling"/>
</dbReference>
<dbReference type="PANTHER" id="PTHR44757:SF2">
    <property type="entry name" value="BIOFILM ARCHITECTURE MAINTENANCE PROTEIN MBAA"/>
    <property type="match status" value="1"/>
</dbReference>
<dbReference type="SUPFAM" id="SSF55785">
    <property type="entry name" value="PYP-like sensor domain (PAS domain)"/>
    <property type="match status" value="3"/>
</dbReference>
<dbReference type="InterPro" id="IPR043128">
    <property type="entry name" value="Rev_trsase/Diguanyl_cyclase"/>
</dbReference>
<dbReference type="PANTHER" id="PTHR44757">
    <property type="entry name" value="DIGUANYLATE CYCLASE DGCP"/>
    <property type="match status" value="1"/>
</dbReference>
<dbReference type="InterPro" id="IPR035965">
    <property type="entry name" value="PAS-like_dom_sf"/>
</dbReference>
<accession>A0A091BBU8</accession>
<dbReference type="CDD" id="cd01948">
    <property type="entry name" value="EAL"/>
    <property type="match status" value="1"/>
</dbReference>
<dbReference type="STRING" id="1121013.GCA_000426365_00401"/>
<name>A0A091BBU8_9GAMM</name>
<dbReference type="SMART" id="SM00086">
    <property type="entry name" value="PAC"/>
    <property type="match status" value="3"/>
</dbReference>
<dbReference type="NCBIfam" id="TIGR00254">
    <property type="entry name" value="GGDEF"/>
    <property type="match status" value="1"/>
</dbReference>
<dbReference type="InterPro" id="IPR001633">
    <property type="entry name" value="EAL_dom"/>
</dbReference>
<proteinExistence type="predicted"/>